<dbReference type="GO" id="GO:0008270">
    <property type="term" value="F:zinc ion binding"/>
    <property type="evidence" value="ECO:0007669"/>
    <property type="project" value="InterPro"/>
</dbReference>
<evidence type="ECO:0000259" key="2">
    <source>
        <dbReference type="Pfam" id="PF01433"/>
    </source>
</evidence>
<evidence type="ECO:0000313" key="3">
    <source>
        <dbReference type="EMBL" id="HED10001.1"/>
    </source>
</evidence>
<feature type="binding site" evidence="1">
    <location>
        <position position="342"/>
    </location>
    <ligand>
        <name>Zn(2+)</name>
        <dbReference type="ChEBI" id="CHEBI:29105"/>
        <note>catalytic</note>
    </ligand>
</feature>
<dbReference type="Gene3D" id="1.10.390.10">
    <property type="entry name" value="Neutral Protease Domain 2"/>
    <property type="match status" value="1"/>
</dbReference>
<dbReference type="AlphaFoldDB" id="A0A7V1LL37"/>
<keyword evidence="1" id="KW-0479">Metal-binding</keyword>
<dbReference type="PANTHER" id="PTHR45726">
    <property type="entry name" value="LEUKOTRIENE A-4 HYDROLASE"/>
    <property type="match status" value="1"/>
</dbReference>
<feature type="non-terminal residue" evidence="3">
    <location>
        <position position="436"/>
    </location>
</feature>
<dbReference type="Proteomes" id="UP000886005">
    <property type="component" value="Unassembled WGS sequence"/>
</dbReference>
<sequence length="436" mass="50432">MTRILLLILALLPAALGAAGYFQQKVVYDMDARLDGQTHVIHVNQGLLYINQSPDTLSEIYFHLYMNRYRKGAFLEDGGLRENTIGGIDLDTVWVNRERVTGFTIDHTLMRLPLRTRLLPGDTLAMRFRFRAALPPSDARYGYMGDHHDVGNWFVTPVVYDSKGWHLHQHIDNEFYQEWGDFDVRLTVPRGYVVGATGDLINADSAMRDTTAAVRDWFNHHPDDTTRFTTWHYIAENVHDFAWTADPDYRYYTEEVRGITVHYLVMDHNYDDWVREIRAGTGAMEWLIDNIGPYPYKQITVADTYMHAGGMEYPNIVFINTFISPRYAPSFFRAVVIHEIAHNWFYGLLASNQTEDEWMDEGFTQFAEIEIMEYLYGVKNNYPMGGMHGGLGRIFSADQDDRQASMLNYLRSVIRGTEADPVRTMPDHFRRGVYVA</sequence>
<feature type="binding site" evidence="1">
    <location>
        <position position="361"/>
    </location>
    <ligand>
        <name>Zn(2+)</name>
        <dbReference type="ChEBI" id="CHEBI:29105"/>
        <note>catalytic</note>
    </ligand>
</feature>
<organism evidence="3">
    <name type="scientific">Caldithrix abyssi</name>
    <dbReference type="NCBI Taxonomy" id="187145"/>
    <lineage>
        <taxon>Bacteria</taxon>
        <taxon>Pseudomonadati</taxon>
        <taxon>Calditrichota</taxon>
        <taxon>Calditrichia</taxon>
        <taxon>Calditrichales</taxon>
        <taxon>Calditrichaceae</taxon>
        <taxon>Caldithrix</taxon>
    </lineage>
</organism>
<comment type="cofactor">
    <cofactor evidence="1">
        <name>Zn(2+)</name>
        <dbReference type="ChEBI" id="CHEBI:29105"/>
    </cofactor>
    <text evidence="1">Binds 1 zinc ion per subunit.</text>
</comment>
<gene>
    <name evidence="3" type="ORF">ENJ10_04890</name>
</gene>
<name>A0A7V1LL37_CALAY</name>
<dbReference type="PANTHER" id="PTHR45726:SF3">
    <property type="entry name" value="LEUKOTRIENE A-4 HYDROLASE"/>
    <property type="match status" value="1"/>
</dbReference>
<dbReference type="EMBL" id="DRLD01000131">
    <property type="protein sequence ID" value="HED10001.1"/>
    <property type="molecule type" value="Genomic_DNA"/>
</dbReference>
<dbReference type="Pfam" id="PF01433">
    <property type="entry name" value="Peptidase_M1"/>
    <property type="match status" value="1"/>
</dbReference>
<dbReference type="CDD" id="cd09604">
    <property type="entry name" value="M1_APN_like"/>
    <property type="match status" value="1"/>
</dbReference>
<evidence type="ECO:0000256" key="1">
    <source>
        <dbReference type="PIRSR" id="PIRSR634015-3"/>
    </source>
</evidence>
<comment type="caution">
    <text evidence="3">The sequence shown here is derived from an EMBL/GenBank/DDBJ whole genome shotgun (WGS) entry which is preliminary data.</text>
</comment>
<dbReference type="InterPro" id="IPR034015">
    <property type="entry name" value="M1_LTA4H"/>
</dbReference>
<dbReference type="InterPro" id="IPR027268">
    <property type="entry name" value="Peptidase_M4/M1_CTD_sf"/>
</dbReference>
<dbReference type="SUPFAM" id="SSF55486">
    <property type="entry name" value="Metalloproteases ('zincins'), catalytic domain"/>
    <property type="match status" value="1"/>
</dbReference>
<feature type="domain" description="Peptidase M1 membrane alanine aminopeptidase" evidence="2">
    <location>
        <begin position="293"/>
        <end position="381"/>
    </location>
</feature>
<dbReference type="InterPro" id="IPR014782">
    <property type="entry name" value="Peptidase_M1_dom"/>
</dbReference>
<dbReference type="GO" id="GO:0008237">
    <property type="term" value="F:metallopeptidase activity"/>
    <property type="evidence" value="ECO:0007669"/>
    <property type="project" value="InterPro"/>
</dbReference>
<feature type="binding site" evidence="1">
    <location>
        <position position="338"/>
    </location>
    <ligand>
        <name>Zn(2+)</name>
        <dbReference type="ChEBI" id="CHEBI:29105"/>
        <note>catalytic</note>
    </ligand>
</feature>
<proteinExistence type="predicted"/>
<accession>A0A7V1LL37</accession>
<protein>
    <submittedName>
        <fullName evidence="3">M1 family peptidase</fullName>
    </submittedName>
</protein>
<reference evidence="3" key="1">
    <citation type="journal article" date="2020" name="mSystems">
        <title>Genome- and Community-Level Interaction Insights into Carbon Utilization and Element Cycling Functions of Hydrothermarchaeota in Hydrothermal Sediment.</title>
        <authorList>
            <person name="Zhou Z."/>
            <person name="Liu Y."/>
            <person name="Xu W."/>
            <person name="Pan J."/>
            <person name="Luo Z.H."/>
            <person name="Li M."/>
        </authorList>
    </citation>
    <scope>NUCLEOTIDE SEQUENCE [LARGE SCALE GENOMIC DNA]</scope>
    <source>
        <strain evidence="3">HyVt-456</strain>
    </source>
</reference>
<keyword evidence="1" id="KW-0862">Zinc</keyword>